<reference evidence="6 7" key="1">
    <citation type="journal article" date="2019" name="Int. J. Syst. Evol. Microbiol.">
        <title>Streptomyces cadmiisoli sp. nov., a novel actinomycete isolated from cadmium-contaminated soil.</title>
        <authorList>
            <person name="Li K."/>
            <person name="Tang X."/>
            <person name="Zhao J."/>
            <person name="Guo Y."/>
            <person name="Tang Y."/>
            <person name="Gao J."/>
        </authorList>
    </citation>
    <scope>NUCLEOTIDE SEQUENCE [LARGE SCALE GENOMIC DNA]</scope>
    <source>
        <strain evidence="6 7">ZFG47</strain>
    </source>
</reference>
<dbReference type="Pfam" id="PF21036">
    <property type="entry name" value="EryCIII-like_N"/>
    <property type="match status" value="1"/>
</dbReference>
<protein>
    <submittedName>
        <fullName evidence="6">DUF1205 domain-containing protein</fullName>
    </submittedName>
</protein>
<organism evidence="6 7">
    <name type="scientific">Streptomyces cadmiisoli</name>
    <dbReference type="NCBI Taxonomy" id="2184053"/>
    <lineage>
        <taxon>Bacteria</taxon>
        <taxon>Bacillati</taxon>
        <taxon>Actinomycetota</taxon>
        <taxon>Actinomycetes</taxon>
        <taxon>Kitasatosporales</taxon>
        <taxon>Streptomycetaceae</taxon>
        <taxon>Streptomyces</taxon>
        <taxon>Streptomyces aurantiacus group</taxon>
    </lineage>
</organism>
<dbReference type="Proteomes" id="UP000249616">
    <property type="component" value="Chromosome"/>
</dbReference>
<evidence type="ECO:0000313" key="7">
    <source>
        <dbReference type="Proteomes" id="UP000249616"/>
    </source>
</evidence>
<dbReference type="SUPFAM" id="SSF53756">
    <property type="entry name" value="UDP-Glycosyltransferase/glycogen phosphorylase"/>
    <property type="match status" value="1"/>
</dbReference>
<dbReference type="AlphaFoldDB" id="A0A2Z4IZG1"/>
<evidence type="ECO:0000256" key="2">
    <source>
        <dbReference type="ARBA" id="ARBA00022676"/>
    </source>
</evidence>
<sequence length="388" mass="40940">MMISPGAGHTYPMVPLGWALQLAGHEVLVASCGPGLLMGEAGVRCVDVAPGLSLTQMQGKLARHRPDVIARLNNDALDPDYHETIGMAVAGALRLQPDMVEAMIRTAEEWRPDVIVYSPLLTPALVAAAKLGIPAVRNEFGLVRTDDSPRLMREMHGELFEAHGVDLPEVTATIDITPPSMGVIEPDSWQMAAIPFNGGGVLPSDAYDYLVRAERDTPRVAVTFGSGPPPLETARVVRNIVAAAPDMDAEFVLAAPNVDLDDLGPLPRNVTTLGWAPLVSLMSRSSLVIHHGGPGSAFGAIMSGLPQIIPSFGGLGRPLIMDAVAGRGVGMAVPPEEVGRELLESVLADEKMRTAALEVREEIRGLPTPSDVVGRLGELVENSGGRAG</sequence>
<dbReference type="KEGG" id="scad:DN051_13795"/>
<keyword evidence="7" id="KW-1185">Reference proteome</keyword>
<dbReference type="Gene3D" id="3.40.50.2000">
    <property type="entry name" value="Glycogen Phosphorylase B"/>
    <property type="match status" value="2"/>
</dbReference>
<feature type="domain" description="Erythromycin biosynthesis protein CIII-like N-terminal" evidence="5">
    <location>
        <begin position="18"/>
        <end position="225"/>
    </location>
</feature>
<gene>
    <name evidence="6" type="ORF">DN051_13795</name>
</gene>
<evidence type="ECO:0000259" key="4">
    <source>
        <dbReference type="Pfam" id="PF06722"/>
    </source>
</evidence>
<dbReference type="PANTHER" id="PTHR48050:SF13">
    <property type="entry name" value="STEROL 3-BETA-GLUCOSYLTRANSFERASE UGT80A2"/>
    <property type="match status" value="1"/>
</dbReference>
<evidence type="ECO:0000313" key="6">
    <source>
        <dbReference type="EMBL" id="AWW37593.1"/>
    </source>
</evidence>
<name>A0A2Z4IZG1_9ACTN</name>
<dbReference type="InterPro" id="IPR048284">
    <property type="entry name" value="EryCIII-like_N"/>
</dbReference>
<proteinExistence type="inferred from homology"/>
<dbReference type="InterPro" id="IPR050426">
    <property type="entry name" value="Glycosyltransferase_28"/>
</dbReference>
<dbReference type="InterPro" id="IPR002213">
    <property type="entry name" value="UDP_glucos_trans"/>
</dbReference>
<keyword evidence="3" id="KW-0808">Transferase</keyword>
<evidence type="ECO:0000259" key="5">
    <source>
        <dbReference type="Pfam" id="PF21036"/>
    </source>
</evidence>
<evidence type="ECO:0000256" key="3">
    <source>
        <dbReference type="ARBA" id="ARBA00022679"/>
    </source>
</evidence>
<dbReference type="EMBL" id="CP030073">
    <property type="protein sequence ID" value="AWW37593.1"/>
    <property type="molecule type" value="Genomic_DNA"/>
</dbReference>
<dbReference type="InterPro" id="IPR010610">
    <property type="entry name" value="EryCIII-like_C"/>
</dbReference>
<accession>A0A2Z4IZG1</accession>
<dbReference type="GO" id="GO:0017000">
    <property type="term" value="P:antibiotic biosynthetic process"/>
    <property type="evidence" value="ECO:0007669"/>
    <property type="project" value="UniProtKB-ARBA"/>
</dbReference>
<dbReference type="Pfam" id="PF06722">
    <property type="entry name" value="EryCIII-like_C"/>
    <property type="match status" value="1"/>
</dbReference>
<dbReference type="GO" id="GO:0016758">
    <property type="term" value="F:hexosyltransferase activity"/>
    <property type="evidence" value="ECO:0007669"/>
    <property type="project" value="UniProtKB-ARBA"/>
</dbReference>
<dbReference type="PANTHER" id="PTHR48050">
    <property type="entry name" value="STEROL 3-BETA-GLUCOSYLTRANSFERASE"/>
    <property type="match status" value="1"/>
</dbReference>
<dbReference type="CDD" id="cd03784">
    <property type="entry name" value="GT1_Gtf-like"/>
    <property type="match status" value="1"/>
</dbReference>
<evidence type="ECO:0000256" key="1">
    <source>
        <dbReference type="ARBA" id="ARBA00006962"/>
    </source>
</evidence>
<feature type="domain" description="Erythromycin biosynthesis protein CIII-like C-terminal" evidence="4">
    <location>
        <begin position="240"/>
        <end position="379"/>
    </location>
</feature>
<keyword evidence="2" id="KW-0328">Glycosyltransferase</keyword>
<comment type="similarity">
    <text evidence="1">Belongs to the glycosyltransferase 28 family.</text>
</comment>
<dbReference type="GO" id="GO:0008194">
    <property type="term" value="F:UDP-glycosyltransferase activity"/>
    <property type="evidence" value="ECO:0007669"/>
    <property type="project" value="InterPro"/>
</dbReference>